<keyword evidence="1" id="KW-0812">Transmembrane</keyword>
<gene>
    <name evidence="2" type="ORF">J1N35_034994</name>
</gene>
<keyword evidence="1" id="KW-1133">Transmembrane helix</keyword>
<evidence type="ECO:0000313" key="3">
    <source>
        <dbReference type="Proteomes" id="UP000828251"/>
    </source>
</evidence>
<proteinExistence type="predicted"/>
<dbReference type="AlphaFoldDB" id="A0A9D3UUW3"/>
<keyword evidence="3" id="KW-1185">Reference proteome</keyword>
<protein>
    <submittedName>
        <fullName evidence="2">Uncharacterized protein</fullName>
    </submittedName>
</protein>
<evidence type="ECO:0000256" key="1">
    <source>
        <dbReference type="SAM" id="Phobius"/>
    </source>
</evidence>
<reference evidence="2 3" key="1">
    <citation type="journal article" date="2021" name="Plant Biotechnol. J.">
        <title>Multi-omics assisted identification of the key and species-specific regulatory components of drought-tolerant mechanisms in Gossypium stocksii.</title>
        <authorList>
            <person name="Yu D."/>
            <person name="Ke L."/>
            <person name="Zhang D."/>
            <person name="Wu Y."/>
            <person name="Sun Y."/>
            <person name="Mei J."/>
            <person name="Sun J."/>
            <person name="Sun Y."/>
        </authorList>
    </citation>
    <scope>NUCLEOTIDE SEQUENCE [LARGE SCALE GENOMIC DNA]</scope>
    <source>
        <strain evidence="3">cv. E1</strain>
        <tissue evidence="2">Leaf</tissue>
    </source>
</reference>
<organism evidence="2 3">
    <name type="scientific">Gossypium stocksii</name>
    <dbReference type="NCBI Taxonomy" id="47602"/>
    <lineage>
        <taxon>Eukaryota</taxon>
        <taxon>Viridiplantae</taxon>
        <taxon>Streptophyta</taxon>
        <taxon>Embryophyta</taxon>
        <taxon>Tracheophyta</taxon>
        <taxon>Spermatophyta</taxon>
        <taxon>Magnoliopsida</taxon>
        <taxon>eudicotyledons</taxon>
        <taxon>Gunneridae</taxon>
        <taxon>Pentapetalae</taxon>
        <taxon>rosids</taxon>
        <taxon>malvids</taxon>
        <taxon>Malvales</taxon>
        <taxon>Malvaceae</taxon>
        <taxon>Malvoideae</taxon>
        <taxon>Gossypium</taxon>
    </lineage>
</organism>
<accession>A0A9D3UUW3</accession>
<evidence type="ECO:0000313" key="2">
    <source>
        <dbReference type="EMBL" id="KAH1056929.1"/>
    </source>
</evidence>
<sequence length="137" mass="15006">MAFQTVSVSESWEMGSFSHGGCDSYWVVAEATVVTFSVRSAADLDILLNNATISSIARLMVFQCHHSALWYLLLVLWSLPYGLFVRPYSSISPIASACKQSHLSYLNRPLLFEHLFAAGLVFGFAPSNSVGPTVNNV</sequence>
<feature type="transmembrane region" description="Helical" evidence="1">
    <location>
        <begin position="68"/>
        <end position="89"/>
    </location>
</feature>
<dbReference type="EMBL" id="JAIQCV010000010">
    <property type="protein sequence ID" value="KAH1056929.1"/>
    <property type="molecule type" value="Genomic_DNA"/>
</dbReference>
<feature type="non-terminal residue" evidence="2">
    <location>
        <position position="137"/>
    </location>
</feature>
<comment type="caution">
    <text evidence="2">The sequence shown here is derived from an EMBL/GenBank/DDBJ whole genome shotgun (WGS) entry which is preliminary data.</text>
</comment>
<dbReference type="Proteomes" id="UP000828251">
    <property type="component" value="Unassembled WGS sequence"/>
</dbReference>
<feature type="transmembrane region" description="Helical" evidence="1">
    <location>
        <begin position="110"/>
        <end position="127"/>
    </location>
</feature>
<name>A0A9D3UUW3_9ROSI</name>
<keyword evidence="1" id="KW-0472">Membrane</keyword>